<keyword evidence="3" id="KW-1185">Reference proteome</keyword>
<protein>
    <submittedName>
        <fullName evidence="2">Uncharacterized protein</fullName>
    </submittedName>
</protein>
<evidence type="ECO:0000256" key="1">
    <source>
        <dbReference type="SAM" id="MobiDB-lite"/>
    </source>
</evidence>
<reference evidence="2" key="1">
    <citation type="submission" date="2019-04" db="EMBL/GenBank/DDBJ databases">
        <title>Genome assembly of Zosterops borbonicus 15179.</title>
        <authorList>
            <person name="Leroy T."/>
            <person name="Anselmetti Y."/>
            <person name="Tilak M.-K."/>
            <person name="Nabholz B."/>
        </authorList>
    </citation>
    <scope>NUCLEOTIDE SEQUENCE</scope>
    <source>
        <strain evidence="2">HGM_15179</strain>
        <tissue evidence="2">Muscle</tissue>
    </source>
</reference>
<comment type="caution">
    <text evidence="2">The sequence shown here is derived from an EMBL/GenBank/DDBJ whole genome shotgun (WGS) entry which is preliminary data.</text>
</comment>
<evidence type="ECO:0000313" key="2">
    <source>
        <dbReference type="EMBL" id="TRZ26500.1"/>
    </source>
</evidence>
<dbReference type="Proteomes" id="UP000796761">
    <property type="component" value="Unassembled WGS sequence"/>
</dbReference>
<accession>A0A8K1H095</accession>
<feature type="compositionally biased region" description="Polar residues" evidence="1">
    <location>
        <begin position="37"/>
        <end position="47"/>
    </location>
</feature>
<evidence type="ECO:0000313" key="3">
    <source>
        <dbReference type="Proteomes" id="UP000796761"/>
    </source>
</evidence>
<proteinExistence type="predicted"/>
<feature type="region of interest" description="Disordered" evidence="1">
    <location>
        <begin position="19"/>
        <end position="117"/>
    </location>
</feature>
<organism evidence="2 3">
    <name type="scientific">Zosterops borbonicus</name>
    <dbReference type="NCBI Taxonomy" id="364589"/>
    <lineage>
        <taxon>Eukaryota</taxon>
        <taxon>Metazoa</taxon>
        <taxon>Chordata</taxon>
        <taxon>Craniata</taxon>
        <taxon>Vertebrata</taxon>
        <taxon>Euteleostomi</taxon>
        <taxon>Archelosauria</taxon>
        <taxon>Archosauria</taxon>
        <taxon>Dinosauria</taxon>
        <taxon>Saurischia</taxon>
        <taxon>Theropoda</taxon>
        <taxon>Coelurosauria</taxon>
        <taxon>Aves</taxon>
        <taxon>Neognathae</taxon>
        <taxon>Neoaves</taxon>
        <taxon>Telluraves</taxon>
        <taxon>Australaves</taxon>
        <taxon>Passeriformes</taxon>
        <taxon>Sylvioidea</taxon>
        <taxon>Zosteropidae</taxon>
        <taxon>Zosterops</taxon>
    </lineage>
</organism>
<feature type="compositionally biased region" description="Basic residues" evidence="1">
    <location>
        <begin position="48"/>
        <end position="64"/>
    </location>
</feature>
<dbReference type="AlphaFoldDB" id="A0A8K1H095"/>
<sequence length="152" mass="17836">MYGIVLFQRKSRFLPDHHCKQPHCDPVPARSRRNINFHPTNNQNKQAKQPKRRDKFFKASKRRTRSDNRGTPNAKVQPLRLLRLDTYSERPTPTRARPCRGESTGPPVRPDQSKRHPVSRCRWILQAALEWEDTLSRAKMPVQMCELSLQSD</sequence>
<dbReference type="EMBL" id="SWJQ01000013">
    <property type="protein sequence ID" value="TRZ26500.1"/>
    <property type="molecule type" value="Genomic_DNA"/>
</dbReference>
<gene>
    <name evidence="2" type="ORF">HGM15179_000657</name>
</gene>
<name>A0A8K1H095_9PASS</name>